<keyword evidence="1" id="KW-1133">Transmembrane helix</keyword>
<gene>
    <name evidence="2" type="ORF">ACFQ07_04875</name>
</gene>
<keyword evidence="1" id="KW-0472">Membrane</keyword>
<feature type="transmembrane region" description="Helical" evidence="1">
    <location>
        <begin position="61"/>
        <end position="81"/>
    </location>
</feature>
<dbReference type="Proteomes" id="UP001597083">
    <property type="component" value="Unassembled WGS sequence"/>
</dbReference>
<evidence type="ECO:0000313" key="2">
    <source>
        <dbReference type="EMBL" id="MFD0851538.1"/>
    </source>
</evidence>
<evidence type="ECO:0008006" key="4">
    <source>
        <dbReference type="Google" id="ProtNLM"/>
    </source>
</evidence>
<dbReference type="EMBL" id="JBHTIR010000563">
    <property type="protein sequence ID" value="MFD0851538.1"/>
    <property type="molecule type" value="Genomic_DNA"/>
</dbReference>
<organism evidence="2 3">
    <name type="scientific">Actinomadura adrarensis</name>
    <dbReference type="NCBI Taxonomy" id="1819600"/>
    <lineage>
        <taxon>Bacteria</taxon>
        <taxon>Bacillati</taxon>
        <taxon>Actinomycetota</taxon>
        <taxon>Actinomycetes</taxon>
        <taxon>Streptosporangiales</taxon>
        <taxon>Thermomonosporaceae</taxon>
        <taxon>Actinomadura</taxon>
    </lineage>
</organism>
<evidence type="ECO:0000256" key="1">
    <source>
        <dbReference type="SAM" id="Phobius"/>
    </source>
</evidence>
<reference evidence="3" key="1">
    <citation type="journal article" date="2019" name="Int. J. Syst. Evol. Microbiol.">
        <title>The Global Catalogue of Microorganisms (GCM) 10K type strain sequencing project: providing services to taxonomists for standard genome sequencing and annotation.</title>
        <authorList>
            <consortium name="The Broad Institute Genomics Platform"/>
            <consortium name="The Broad Institute Genome Sequencing Center for Infectious Disease"/>
            <person name="Wu L."/>
            <person name="Ma J."/>
        </authorList>
    </citation>
    <scope>NUCLEOTIDE SEQUENCE [LARGE SCALE GENOMIC DNA]</scope>
    <source>
        <strain evidence="3">JCM 31696</strain>
    </source>
</reference>
<keyword evidence="1" id="KW-0812">Transmembrane</keyword>
<protein>
    <recommendedName>
        <fullName evidence="4">DUF3040 domain-containing protein</fullName>
    </recommendedName>
</protein>
<evidence type="ECO:0000313" key="3">
    <source>
        <dbReference type="Proteomes" id="UP001597083"/>
    </source>
</evidence>
<name>A0ABW3CCY7_9ACTN</name>
<feature type="non-terminal residue" evidence="2">
    <location>
        <position position="108"/>
    </location>
</feature>
<feature type="transmembrane region" description="Helical" evidence="1">
    <location>
        <begin position="33"/>
        <end position="55"/>
    </location>
</feature>
<proteinExistence type="predicted"/>
<sequence length="108" mass="11581">MVPLFPVTDSLGRRNGKLVEARDRIRSGPVRRLTWRPLGLVAGFGSFALFTLLAFVMANPLVALAGLLPLALSGLFALAALRARTQIAPDGIRNRGLGREVSSRGTRS</sequence>
<comment type="caution">
    <text evidence="2">The sequence shown here is derived from an EMBL/GenBank/DDBJ whole genome shotgun (WGS) entry which is preliminary data.</text>
</comment>
<keyword evidence="3" id="KW-1185">Reference proteome</keyword>
<accession>A0ABW3CCY7</accession>